<dbReference type="Pfam" id="PF07073">
    <property type="entry name" value="ROF"/>
    <property type="match status" value="1"/>
</dbReference>
<proteinExistence type="predicted"/>
<accession>A0A2N6CVB6</accession>
<dbReference type="InterPro" id="IPR023534">
    <property type="entry name" value="Rof/RNase_P-like"/>
</dbReference>
<protein>
    <submittedName>
        <fullName evidence="1">Transcriptional regulator</fullName>
    </submittedName>
</protein>
<dbReference type="Proteomes" id="UP000235015">
    <property type="component" value="Unassembled WGS sequence"/>
</dbReference>
<dbReference type="STRING" id="1111735.GCA_000428045_00732"/>
<comment type="caution">
    <text evidence="1">The sequence shown here is derived from an EMBL/GenBank/DDBJ whole genome shotgun (WGS) entry which is preliminary data.</text>
</comment>
<gene>
    <name evidence="1" type="ORF">C0630_12135</name>
</gene>
<dbReference type="Gene3D" id="2.30.30.400">
    <property type="entry name" value="Rof-like"/>
    <property type="match status" value="1"/>
</dbReference>
<reference evidence="1 2" key="1">
    <citation type="submission" date="2017-11" db="EMBL/GenBank/DDBJ databases">
        <title>Genome-resolved metagenomics identifies genetic mobility, metabolic interactions, and unexpected diversity in perchlorate-reducing communities.</title>
        <authorList>
            <person name="Barnum T.P."/>
            <person name="Figueroa I.A."/>
            <person name="Carlstrom C.I."/>
            <person name="Lucas L.N."/>
            <person name="Engelbrektson A.L."/>
            <person name="Coates J.D."/>
        </authorList>
    </citation>
    <scope>NUCLEOTIDE SEQUENCE [LARGE SCALE GENOMIC DNA]</scope>
    <source>
        <strain evidence="1">BM301</strain>
    </source>
</reference>
<dbReference type="AlphaFoldDB" id="A0A2N6CVB6"/>
<evidence type="ECO:0000313" key="1">
    <source>
        <dbReference type="EMBL" id="PLX61141.1"/>
    </source>
</evidence>
<dbReference type="InterPro" id="IPR009778">
    <property type="entry name" value="ROF"/>
</dbReference>
<sequence length="84" mass="9479">MISCAQHDYVEIACMYKLPVILTLRSGEELAGVAIDTVSNQDRAECLKLKTGNNEQLVVLDQILRMVATKPNSHFEKVDFDKRL</sequence>
<organism evidence="1 2">
    <name type="scientific">Sedimenticola selenatireducens</name>
    <dbReference type="NCBI Taxonomy" id="191960"/>
    <lineage>
        <taxon>Bacteria</taxon>
        <taxon>Pseudomonadati</taxon>
        <taxon>Pseudomonadota</taxon>
        <taxon>Gammaproteobacteria</taxon>
        <taxon>Chromatiales</taxon>
        <taxon>Sedimenticolaceae</taxon>
        <taxon>Sedimenticola</taxon>
    </lineage>
</organism>
<dbReference type="RefSeq" id="WP_273439740.1">
    <property type="nucleotide sequence ID" value="NZ_CAXXYC010000004.1"/>
</dbReference>
<dbReference type="InterPro" id="IPR038626">
    <property type="entry name" value="Rof-like_sf"/>
</dbReference>
<name>A0A2N6CVB6_9GAMM</name>
<evidence type="ECO:0000313" key="2">
    <source>
        <dbReference type="Proteomes" id="UP000235015"/>
    </source>
</evidence>
<dbReference type="EMBL" id="PKUN01000021">
    <property type="protein sequence ID" value="PLX61141.1"/>
    <property type="molecule type" value="Genomic_DNA"/>
</dbReference>
<dbReference type="SUPFAM" id="SSF101744">
    <property type="entry name" value="Rof/RNase P subunit-like"/>
    <property type="match status" value="1"/>
</dbReference>